<sequence length="107" mass="12065">MDNRAVKLTVYGADQICASCVNAPGSVETFEWLQAAIARKFEQASAIEFEYVDIFNPPDMEAHKQFVKRVQQEEFFYPVVLINGEVAGEGNPRLKSIFNILEKNGVH</sequence>
<dbReference type="InterPro" id="IPR009190">
    <property type="entry name" value="DUF1462"/>
</dbReference>
<proteinExistence type="predicted"/>
<evidence type="ECO:0000313" key="2">
    <source>
        <dbReference type="Proteomes" id="UP000198694"/>
    </source>
</evidence>
<dbReference type="Proteomes" id="UP000198694">
    <property type="component" value="Unassembled WGS sequence"/>
</dbReference>
<keyword evidence="2" id="KW-1185">Reference proteome</keyword>
<dbReference type="InterPro" id="IPR038218">
    <property type="entry name" value="YuzD-like_sp"/>
</dbReference>
<protein>
    <submittedName>
        <fullName evidence="1">Disulfide oxidoreductase YuzD</fullName>
    </submittedName>
</protein>
<evidence type="ECO:0000313" key="1">
    <source>
        <dbReference type="EMBL" id="SDK07874.1"/>
    </source>
</evidence>
<reference evidence="1 2" key="1">
    <citation type="submission" date="2016-10" db="EMBL/GenBank/DDBJ databases">
        <authorList>
            <person name="de Groot N.N."/>
        </authorList>
    </citation>
    <scope>NUCLEOTIDE SEQUENCE [LARGE SCALE GENOMIC DNA]</scope>
    <source>
        <strain evidence="1 2">CGMCC 1.6502</strain>
    </source>
</reference>
<dbReference type="STRING" id="407036.SAMN05216243_1902"/>
<dbReference type="InterPro" id="IPR036249">
    <property type="entry name" value="Thioredoxin-like_sf"/>
</dbReference>
<dbReference type="Pfam" id="PF07315">
    <property type="entry name" value="DUF1462"/>
    <property type="match status" value="1"/>
</dbReference>
<dbReference type="EMBL" id="FNFL01000002">
    <property type="protein sequence ID" value="SDK07874.1"/>
    <property type="molecule type" value="Genomic_DNA"/>
</dbReference>
<accession>A0A1G8YZR1</accession>
<name>A0A1G8YZR1_9BACI</name>
<organism evidence="1 2">
    <name type="scientific">Sediminibacillus albus</name>
    <dbReference type="NCBI Taxonomy" id="407036"/>
    <lineage>
        <taxon>Bacteria</taxon>
        <taxon>Bacillati</taxon>
        <taxon>Bacillota</taxon>
        <taxon>Bacilli</taxon>
        <taxon>Bacillales</taxon>
        <taxon>Bacillaceae</taxon>
        <taxon>Sediminibacillus</taxon>
    </lineage>
</organism>
<gene>
    <name evidence="1" type="ORF">SAMN05216243_1902</name>
</gene>
<dbReference type="SUPFAM" id="SSF52833">
    <property type="entry name" value="Thioredoxin-like"/>
    <property type="match status" value="1"/>
</dbReference>
<dbReference type="AlphaFoldDB" id="A0A1G8YZR1"/>
<dbReference type="Gene3D" id="3.40.30.30">
    <property type="entry name" value="Hypothetical protein sa0798"/>
    <property type="match status" value="1"/>
</dbReference>
<dbReference type="PIRSF" id="PIRSF010603">
    <property type="entry name" value="UCP010603"/>
    <property type="match status" value="1"/>
</dbReference>